<keyword evidence="6" id="KW-0812">Transmembrane</keyword>
<dbReference type="InterPro" id="IPR006076">
    <property type="entry name" value="FAD-dep_OxRdtase"/>
</dbReference>
<evidence type="ECO:0000313" key="9">
    <source>
        <dbReference type="Proteomes" id="UP000298264"/>
    </source>
</evidence>
<dbReference type="Pfam" id="PF01266">
    <property type="entry name" value="DAO"/>
    <property type="match status" value="1"/>
</dbReference>
<dbReference type="NCBIfam" id="NF008726">
    <property type="entry name" value="PRK11728.1"/>
    <property type="match status" value="1"/>
</dbReference>
<dbReference type="EMBL" id="RQHV01000061">
    <property type="protein sequence ID" value="TGN07990.1"/>
    <property type="molecule type" value="Genomic_DNA"/>
</dbReference>
<evidence type="ECO:0000256" key="2">
    <source>
        <dbReference type="ARBA" id="ARBA00022630"/>
    </source>
</evidence>
<keyword evidence="4" id="KW-0560">Oxidoreductase</keyword>
<dbReference type="Gene3D" id="3.30.9.10">
    <property type="entry name" value="D-Amino Acid Oxidase, subunit A, domain 2"/>
    <property type="match status" value="1"/>
</dbReference>
<protein>
    <submittedName>
        <fullName evidence="8">L-2-hydroxyglutarate oxidase</fullName>
    </submittedName>
</protein>
<dbReference type="Proteomes" id="UP000298264">
    <property type="component" value="Unassembled WGS sequence"/>
</dbReference>
<sequence length="397" mass="43977">MKYDVVIIGAGVVGLSTAWNLLNKNRKLKLLVIEKESSFAKHQTSHNSGVIHSGIYYKPGSLKAQNCIEGYDKLIKFCNENEIPFELCGKIIVATDKSELPALENIYNRGLENGLKKLRKLKQDEIKEVEPHAAGVAGIFVPQTGIVDYLKFSGVLYEKILNLGGEVLFNQKVLNIRDKNPNEAEIRSTTNTYSSKVVITCGGLYSDKLASSTESVDFKIIPFRGEYYQLKPEKSYLVKTLIYPVPDPSFPFLGVHFTKRIDGSVEAGPNAVLAFAREGYKKSDINIKEFIETISFSGFHHIARKYWRTGLSEFYRSYSKALFVKALQKLIPEISKDDLIAGGSGVRAQACTNSGILLDDFHILHSKNKIHVCNAPSPAATSSLAIGSKIAAMFVSK</sequence>
<evidence type="ECO:0000259" key="7">
    <source>
        <dbReference type="Pfam" id="PF01266"/>
    </source>
</evidence>
<reference evidence="8" key="1">
    <citation type="journal article" date="2019" name="PLoS Negl. Trop. Dis.">
        <title>Revisiting the worldwide diversity of Leptospira species in the environment.</title>
        <authorList>
            <person name="Vincent A.T."/>
            <person name="Schiettekatte O."/>
            <person name="Bourhy P."/>
            <person name="Veyrier F.J."/>
            <person name="Picardeau M."/>
        </authorList>
    </citation>
    <scope>NUCLEOTIDE SEQUENCE [LARGE SCALE GENOMIC DNA]</scope>
    <source>
        <strain evidence="8">201400974</strain>
    </source>
</reference>
<keyword evidence="6" id="KW-1133">Transmembrane helix</keyword>
<keyword evidence="3" id="KW-0274">FAD</keyword>
<dbReference type="InterPro" id="IPR036188">
    <property type="entry name" value="FAD/NAD-bd_sf"/>
</dbReference>
<dbReference type="OrthoDB" id="9801699at2"/>
<dbReference type="RefSeq" id="WP_135764969.1">
    <property type="nucleotide sequence ID" value="NZ_RQHV01000061.1"/>
</dbReference>
<dbReference type="SUPFAM" id="SSF51905">
    <property type="entry name" value="FAD/NAD(P)-binding domain"/>
    <property type="match status" value="1"/>
</dbReference>
<keyword evidence="9" id="KW-1185">Reference proteome</keyword>
<dbReference type="PANTHER" id="PTHR43104">
    <property type="entry name" value="L-2-HYDROXYGLUTARATE DEHYDROGENASE, MITOCHONDRIAL"/>
    <property type="match status" value="1"/>
</dbReference>
<dbReference type="GO" id="GO:0047545">
    <property type="term" value="F:(S)-2-hydroxyglutarate dehydrogenase activity"/>
    <property type="evidence" value="ECO:0007669"/>
    <property type="project" value="TreeGrafter"/>
</dbReference>
<accession>A0A4R9LPU8</accession>
<dbReference type="Gene3D" id="3.50.50.60">
    <property type="entry name" value="FAD/NAD(P)-binding domain"/>
    <property type="match status" value="1"/>
</dbReference>
<evidence type="ECO:0000256" key="5">
    <source>
        <dbReference type="ARBA" id="ARBA00037941"/>
    </source>
</evidence>
<proteinExistence type="inferred from homology"/>
<organism evidence="8 9">
    <name type="scientific">Leptospira ilyithenensis</name>
    <dbReference type="NCBI Taxonomy" id="2484901"/>
    <lineage>
        <taxon>Bacteria</taxon>
        <taxon>Pseudomonadati</taxon>
        <taxon>Spirochaetota</taxon>
        <taxon>Spirochaetia</taxon>
        <taxon>Leptospirales</taxon>
        <taxon>Leptospiraceae</taxon>
        <taxon>Leptospira</taxon>
    </lineage>
</organism>
<keyword evidence="6" id="KW-0472">Membrane</keyword>
<dbReference type="GO" id="GO:0005737">
    <property type="term" value="C:cytoplasm"/>
    <property type="evidence" value="ECO:0007669"/>
    <property type="project" value="TreeGrafter"/>
</dbReference>
<comment type="caution">
    <text evidence="8">The sequence shown here is derived from an EMBL/GenBank/DDBJ whole genome shotgun (WGS) entry which is preliminary data.</text>
</comment>
<keyword evidence="2" id="KW-0285">Flavoprotein</keyword>
<evidence type="ECO:0000256" key="6">
    <source>
        <dbReference type="SAM" id="Phobius"/>
    </source>
</evidence>
<comment type="similarity">
    <text evidence="5">Belongs to the L2HGDH family.</text>
</comment>
<evidence type="ECO:0000256" key="4">
    <source>
        <dbReference type="ARBA" id="ARBA00023002"/>
    </source>
</evidence>
<evidence type="ECO:0000313" key="8">
    <source>
        <dbReference type="EMBL" id="TGN07990.1"/>
    </source>
</evidence>
<evidence type="ECO:0000256" key="3">
    <source>
        <dbReference type="ARBA" id="ARBA00022827"/>
    </source>
</evidence>
<dbReference type="AlphaFoldDB" id="A0A4R9LPU8"/>
<evidence type="ECO:0000256" key="1">
    <source>
        <dbReference type="ARBA" id="ARBA00001974"/>
    </source>
</evidence>
<feature type="domain" description="FAD dependent oxidoreductase" evidence="7">
    <location>
        <begin position="4"/>
        <end position="392"/>
    </location>
</feature>
<dbReference type="PANTHER" id="PTHR43104:SF2">
    <property type="entry name" value="L-2-HYDROXYGLUTARATE DEHYDROGENASE, MITOCHONDRIAL"/>
    <property type="match status" value="1"/>
</dbReference>
<feature type="transmembrane region" description="Helical" evidence="6">
    <location>
        <begin position="6"/>
        <end position="22"/>
    </location>
</feature>
<comment type="cofactor">
    <cofactor evidence="1">
        <name>FAD</name>
        <dbReference type="ChEBI" id="CHEBI:57692"/>
    </cofactor>
</comment>
<gene>
    <name evidence="8" type="ORF">EHS11_13710</name>
</gene>
<name>A0A4R9LPU8_9LEPT</name>